<dbReference type="InterPro" id="IPR036259">
    <property type="entry name" value="MFS_trans_sf"/>
</dbReference>
<dbReference type="STRING" id="1314785.A0A165AVC0"/>
<dbReference type="RefSeq" id="XP_040757475.1">
    <property type="nucleotide sequence ID" value="XM_040914843.1"/>
</dbReference>
<dbReference type="EMBL" id="KV427724">
    <property type="protein sequence ID" value="KZS99734.1"/>
    <property type="molecule type" value="Genomic_DNA"/>
</dbReference>
<name>A0A165AVC0_9APHY</name>
<dbReference type="OrthoDB" id="5141738at2759"/>
<gene>
    <name evidence="1" type="ORF">LAESUDRAFT_85105</name>
</gene>
<evidence type="ECO:0000313" key="1">
    <source>
        <dbReference type="EMBL" id="KZS99734.1"/>
    </source>
</evidence>
<proteinExistence type="predicted"/>
<dbReference type="GeneID" id="63831870"/>
<organism evidence="1 2">
    <name type="scientific">Laetiporus sulphureus 93-53</name>
    <dbReference type="NCBI Taxonomy" id="1314785"/>
    <lineage>
        <taxon>Eukaryota</taxon>
        <taxon>Fungi</taxon>
        <taxon>Dikarya</taxon>
        <taxon>Basidiomycota</taxon>
        <taxon>Agaricomycotina</taxon>
        <taxon>Agaricomycetes</taxon>
        <taxon>Polyporales</taxon>
        <taxon>Laetiporus</taxon>
    </lineage>
</organism>
<accession>A0A165AVC0</accession>
<dbReference type="Proteomes" id="UP000076871">
    <property type="component" value="Unassembled WGS sequence"/>
</dbReference>
<dbReference type="InParanoid" id="A0A165AVC0"/>
<dbReference type="AlphaFoldDB" id="A0A165AVC0"/>
<evidence type="ECO:0008006" key="3">
    <source>
        <dbReference type="Google" id="ProtNLM"/>
    </source>
</evidence>
<keyword evidence="2" id="KW-1185">Reference proteome</keyword>
<evidence type="ECO:0000313" key="2">
    <source>
        <dbReference type="Proteomes" id="UP000076871"/>
    </source>
</evidence>
<sequence>MAYNNAGANIPGPHRKRTVALSTRVPPRMLRPGHVLCVRCVHSADLMYTCSWCTCSGSGQHYVINREIEEMRDAVEYEKSVQMSWVDCFSFERKQPYRTCLVATLRCSSRLRAPTTSSTSVPDICWCYDALAVIILGGVSFGCIFDGLYVMERFGRRGPLIIGGIW</sequence>
<dbReference type="Gene3D" id="1.20.1250.20">
    <property type="entry name" value="MFS general substrate transporter like domains"/>
    <property type="match status" value="1"/>
</dbReference>
<reference evidence="1 2" key="1">
    <citation type="journal article" date="2016" name="Mol. Biol. Evol.">
        <title>Comparative Genomics of Early-Diverging Mushroom-Forming Fungi Provides Insights into the Origins of Lignocellulose Decay Capabilities.</title>
        <authorList>
            <person name="Nagy L.G."/>
            <person name="Riley R."/>
            <person name="Tritt A."/>
            <person name="Adam C."/>
            <person name="Daum C."/>
            <person name="Floudas D."/>
            <person name="Sun H."/>
            <person name="Yadav J.S."/>
            <person name="Pangilinan J."/>
            <person name="Larsson K.H."/>
            <person name="Matsuura K."/>
            <person name="Barry K."/>
            <person name="Labutti K."/>
            <person name="Kuo R."/>
            <person name="Ohm R.A."/>
            <person name="Bhattacharya S.S."/>
            <person name="Shirouzu T."/>
            <person name="Yoshinaga Y."/>
            <person name="Martin F.M."/>
            <person name="Grigoriev I.V."/>
            <person name="Hibbett D.S."/>
        </authorList>
    </citation>
    <scope>NUCLEOTIDE SEQUENCE [LARGE SCALE GENOMIC DNA]</scope>
    <source>
        <strain evidence="1 2">93-53</strain>
    </source>
</reference>
<protein>
    <recommendedName>
        <fullName evidence="3">Major facilitator superfamily (MFS) profile domain-containing protein</fullName>
    </recommendedName>
</protein>